<dbReference type="EMBL" id="BKCJ011764238">
    <property type="protein sequence ID" value="GFD50986.1"/>
    <property type="molecule type" value="Genomic_DNA"/>
</dbReference>
<evidence type="ECO:0000313" key="2">
    <source>
        <dbReference type="EMBL" id="GFD50986.1"/>
    </source>
</evidence>
<reference evidence="2" key="1">
    <citation type="journal article" date="2019" name="Sci. Rep.">
        <title>Draft genome of Tanacetum cinerariifolium, the natural source of mosquito coil.</title>
        <authorList>
            <person name="Yamashiro T."/>
            <person name="Shiraishi A."/>
            <person name="Satake H."/>
            <person name="Nakayama K."/>
        </authorList>
    </citation>
    <scope>NUCLEOTIDE SEQUENCE</scope>
</reference>
<sequence length="54" mass="5645">VEGDKTPPPGDVSSDSGSSDSKSEDEEVDVAPEATAGTITQKPYAIRDFLMGLF</sequence>
<protein>
    <submittedName>
        <fullName evidence="2">Uncharacterized protein</fullName>
    </submittedName>
</protein>
<feature type="compositionally biased region" description="Low complexity" evidence="1">
    <location>
        <begin position="11"/>
        <end position="20"/>
    </location>
</feature>
<evidence type="ECO:0000256" key="1">
    <source>
        <dbReference type="SAM" id="MobiDB-lite"/>
    </source>
</evidence>
<organism evidence="2">
    <name type="scientific">Tanacetum cinerariifolium</name>
    <name type="common">Dalmatian daisy</name>
    <name type="synonym">Chrysanthemum cinerariifolium</name>
    <dbReference type="NCBI Taxonomy" id="118510"/>
    <lineage>
        <taxon>Eukaryota</taxon>
        <taxon>Viridiplantae</taxon>
        <taxon>Streptophyta</taxon>
        <taxon>Embryophyta</taxon>
        <taxon>Tracheophyta</taxon>
        <taxon>Spermatophyta</taxon>
        <taxon>Magnoliopsida</taxon>
        <taxon>eudicotyledons</taxon>
        <taxon>Gunneridae</taxon>
        <taxon>Pentapetalae</taxon>
        <taxon>asterids</taxon>
        <taxon>campanulids</taxon>
        <taxon>Asterales</taxon>
        <taxon>Asteraceae</taxon>
        <taxon>Asteroideae</taxon>
        <taxon>Anthemideae</taxon>
        <taxon>Anthemidinae</taxon>
        <taxon>Tanacetum</taxon>
    </lineage>
</organism>
<name>A0A699WZE5_TANCI</name>
<comment type="caution">
    <text evidence="2">The sequence shown here is derived from an EMBL/GenBank/DDBJ whole genome shotgun (WGS) entry which is preliminary data.</text>
</comment>
<gene>
    <name evidence="2" type="ORF">Tci_922955</name>
</gene>
<proteinExistence type="predicted"/>
<accession>A0A699WZE5</accession>
<feature type="region of interest" description="Disordered" evidence="1">
    <location>
        <begin position="1"/>
        <end position="39"/>
    </location>
</feature>
<dbReference type="AlphaFoldDB" id="A0A699WZE5"/>
<feature type="non-terminal residue" evidence="2">
    <location>
        <position position="1"/>
    </location>
</feature>
<feature type="compositionally biased region" description="Pro residues" evidence="1">
    <location>
        <begin position="1"/>
        <end position="10"/>
    </location>
</feature>